<keyword evidence="4" id="KW-1185">Reference proteome</keyword>
<feature type="region of interest" description="Disordered" evidence="1">
    <location>
        <begin position="1"/>
        <end position="61"/>
    </location>
</feature>
<feature type="domain" description="Fe2OG dioxygenase" evidence="2">
    <location>
        <begin position="260"/>
        <end position="361"/>
    </location>
</feature>
<name>A0ABP0IQK5_9DINO</name>
<dbReference type="EMBL" id="CAXAMN010003492">
    <property type="protein sequence ID" value="CAK9004849.1"/>
    <property type="molecule type" value="Genomic_DNA"/>
</dbReference>
<feature type="compositionally biased region" description="Basic and acidic residues" evidence="1">
    <location>
        <begin position="117"/>
        <end position="127"/>
    </location>
</feature>
<evidence type="ECO:0000259" key="2">
    <source>
        <dbReference type="PROSITE" id="PS51471"/>
    </source>
</evidence>
<dbReference type="InterPro" id="IPR005123">
    <property type="entry name" value="Oxoglu/Fe-dep_dioxygenase_dom"/>
</dbReference>
<evidence type="ECO:0000256" key="1">
    <source>
        <dbReference type="SAM" id="MobiDB-lite"/>
    </source>
</evidence>
<organism evidence="3 4">
    <name type="scientific">Durusdinium trenchii</name>
    <dbReference type="NCBI Taxonomy" id="1381693"/>
    <lineage>
        <taxon>Eukaryota</taxon>
        <taxon>Sar</taxon>
        <taxon>Alveolata</taxon>
        <taxon>Dinophyceae</taxon>
        <taxon>Suessiales</taxon>
        <taxon>Symbiodiniaceae</taxon>
        <taxon>Durusdinium</taxon>
    </lineage>
</organism>
<proteinExistence type="predicted"/>
<dbReference type="InterPro" id="IPR037151">
    <property type="entry name" value="AlkB-like_sf"/>
</dbReference>
<evidence type="ECO:0000313" key="3">
    <source>
        <dbReference type="EMBL" id="CAK9004849.1"/>
    </source>
</evidence>
<dbReference type="Pfam" id="PF13532">
    <property type="entry name" value="2OG-FeII_Oxy_2"/>
    <property type="match status" value="1"/>
</dbReference>
<feature type="region of interest" description="Disordered" evidence="1">
    <location>
        <begin position="117"/>
        <end position="138"/>
    </location>
</feature>
<feature type="compositionally biased region" description="Low complexity" evidence="1">
    <location>
        <begin position="43"/>
        <end position="61"/>
    </location>
</feature>
<dbReference type="PANTHER" id="PTHR31212">
    <property type="entry name" value="ALPHA-KETOGLUTARATE-DEPENDENT DIOXYGENASE ALKB HOMOLOG 3"/>
    <property type="match status" value="1"/>
</dbReference>
<dbReference type="Proteomes" id="UP001642484">
    <property type="component" value="Unassembled WGS sequence"/>
</dbReference>
<feature type="compositionally biased region" description="Basic residues" evidence="1">
    <location>
        <begin position="22"/>
        <end position="40"/>
    </location>
</feature>
<sequence>MMSVLPYPPLAHPPWTGFVATKVKKKKKDKKEKKKKKRRRESSSSSESPEETSSLKVSAAKAKAKAKVAPGSSKLKVSAEHDELSGLDLLIAEGLPSEVVVVVVVVVMVAAKRPRHGWDEAEEKESKPGLTEEELDEIREEPRSVTGLKLIGEEAPSNLSWHYVLKDETTRSFVGFLPRTLSQDVCSSFFEKALEGAKWLQPSGPNGPIPRKTAWMVYFDCTCTYRYGRIEVEPQRYPPWMCTLMHWVMPCCGINEQKDWPNSCNLNLYQDGSASVGWHADDEHLFQGKNRDCRIISLSLGATRSFELRRNWSEADTIRLPLTAGDLCTMEGMVQKHLQHRVPREDQVRAPRINLTWRWIVRHSPGCPARRSV</sequence>
<comment type="caution">
    <text evidence="3">The sequence shown here is derived from an EMBL/GenBank/DDBJ whole genome shotgun (WGS) entry which is preliminary data.</text>
</comment>
<dbReference type="PANTHER" id="PTHR31212:SF4">
    <property type="entry name" value="ALPHA-KETOGLUTARATE-DEPENDENT DIOXYGENASE ALKB HOMOLOG 3"/>
    <property type="match status" value="1"/>
</dbReference>
<dbReference type="Gene3D" id="2.60.120.590">
    <property type="entry name" value="Alpha-ketoglutarate-dependent dioxygenase AlkB-like"/>
    <property type="match status" value="1"/>
</dbReference>
<reference evidence="3 4" key="1">
    <citation type="submission" date="2024-02" db="EMBL/GenBank/DDBJ databases">
        <authorList>
            <person name="Chen Y."/>
            <person name="Shah S."/>
            <person name="Dougan E. K."/>
            <person name="Thang M."/>
            <person name="Chan C."/>
        </authorList>
    </citation>
    <scope>NUCLEOTIDE SEQUENCE [LARGE SCALE GENOMIC DNA]</scope>
</reference>
<feature type="compositionally biased region" description="Pro residues" evidence="1">
    <location>
        <begin position="1"/>
        <end position="12"/>
    </location>
</feature>
<dbReference type="SUPFAM" id="SSF51197">
    <property type="entry name" value="Clavaminate synthase-like"/>
    <property type="match status" value="1"/>
</dbReference>
<dbReference type="PROSITE" id="PS51471">
    <property type="entry name" value="FE2OG_OXY"/>
    <property type="match status" value="1"/>
</dbReference>
<protein>
    <recommendedName>
        <fullName evidence="2">Fe2OG dioxygenase domain-containing protein</fullName>
    </recommendedName>
</protein>
<accession>A0ABP0IQK5</accession>
<evidence type="ECO:0000313" key="4">
    <source>
        <dbReference type="Proteomes" id="UP001642484"/>
    </source>
</evidence>
<dbReference type="InterPro" id="IPR027450">
    <property type="entry name" value="AlkB-like"/>
</dbReference>
<dbReference type="InterPro" id="IPR032854">
    <property type="entry name" value="ALKBH3"/>
</dbReference>
<gene>
    <name evidence="3" type="ORF">CCMP2556_LOCUS7843</name>
</gene>